<evidence type="ECO:0000313" key="7">
    <source>
        <dbReference type="EMBL" id="GHD05422.1"/>
    </source>
</evidence>
<evidence type="ECO:0000256" key="1">
    <source>
        <dbReference type="ARBA" id="ARBA00001974"/>
    </source>
</evidence>
<dbReference type="Gene3D" id="3.50.50.60">
    <property type="entry name" value="FAD/NAD(P)-binding domain"/>
    <property type="match status" value="2"/>
</dbReference>
<dbReference type="Pfam" id="PF14759">
    <property type="entry name" value="Reductase_C"/>
    <property type="match status" value="1"/>
</dbReference>
<dbReference type="SUPFAM" id="SSF55424">
    <property type="entry name" value="FAD/NAD-linked reductases, dimerisation (C-terminal) domain"/>
    <property type="match status" value="1"/>
</dbReference>
<name>A0ABQ3GIJ0_9MICC</name>
<evidence type="ECO:0000256" key="2">
    <source>
        <dbReference type="ARBA" id="ARBA00022630"/>
    </source>
</evidence>
<feature type="domain" description="FAD/NAD(P)-binding" evidence="5">
    <location>
        <begin position="2"/>
        <end position="302"/>
    </location>
</feature>
<feature type="domain" description="Reductase C-terminal" evidence="6">
    <location>
        <begin position="321"/>
        <end position="409"/>
    </location>
</feature>
<dbReference type="Proteomes" id="UP000642819">
    <property type="component" value="Unassembled WGS sequence"/>
</dbReference>
<evidence type="ECO:0000259" key="6">
    <source>
        <dbReference type="Pfam" id="PF14759"/>
    </source>
</evidence>
<protein>
    <submittedName>
        <fullName evidence="7">Hypothetical rubredoxin/ferredoxin reductase</fullName>
    </submittedName>
</protein>
<dbReference type="PRINTS" id="PR00411">
    <property type="entry name" value="PNDRDTASEI"/>
</dbReference>
<dbReference type="EMBL" id="BMXK01000005">
    <property type="protein sequence ID" value="GHD05422.1"/>
    <property type="molecule type" value="Genomic_DNA"/>
</dbReference>
<keyword evidence="2" id="KW-0285">Flavoprotein</keyword>
<proteinExistence type="predicted"/>
<dbReference type="InterPro" id="IPR028202">
    <property type="entry name" value="Reductase_C"/>
</dbReference>
<dbReference type="PANTHER" id="PTHR43557">
    <property type="entry name" value="APOPTOSIS-INDUCING FACTOR 1"/>
    <property type="match status" value="1"/>
</dbReference>
<accession>A0ABQ3GIJ0</accession>
<evidence type="ECO:0000259" key="5">
    <source>
        <dbReference type="Pfam" id="PF07992"/>
    </source>
</evidence>
<dbReference type="SUPFAM" id="SSF51905">
    <property type="entry name" value="FAD/NAD(P)-binding domain"/>
    <property type="match status" value="2"/>
</dbReference>
<keyword evidence="3" id="KW-0274">FAD</keyword>
<dbReference type="InterPro" id="IPR023753">
    <property type="entry name" value="FAD/NAD-binding_dom"/>
</dbReference>
<dbReference type="Gene3D" id="3.30.390.30">
    <property type="match status" value="1"/>
</dbReference>
<comment type="cofactor">
    <cofactor evidence="1">
        <name>FAD</name>
        <dbReference type="ChEBI" id="CHEBI:57692"/>
    </cofactor>
</comment>
<keyword evidence="8" id="KW-1185">Reference proteome</keyword>
<dbReference type="InterPro" id="IPR036188">
    <property type="entry name" value="FAD/NAD-bd_sf"/>
</dbReference>
<gene>
    <name evidence="7" type="ORF">GCM10008096_14300</name>
</gene>
<organism evidence="7 8">
    <name type="scientific">Zhihengliuella salsuginis</name>
    <dbReference type="NCBI Taxonomy" id="578222"/>
    <lineage>
        <taxon>Bacteria</taxon>
        <taxon>Bacillati</taxon>
        <taxon>Actinomycetota</taxon>
        <taxon>Actinomycetes</taxon>
        <taxon>Micrococcales</taxon>
        <taxon>Micrococcaceae</taxon>
        <taxon>Zhihengliuella</taxon>
    </lineage>
</organism>
<dbReference type="Pfam" id="PF07992">
    <property type="entry name" value="Pyr_redox_2"/>
    <property type="match status" value="1"/>
</dbReference>
<dbReference type="PANTHER" id="PTHR43557:SF2">
    <property type="entry name" value="RIESKE DOMAIN-CONTAINING PROTEIN-RELATED"/>
    <property type="match status" value="1"/>
</dbReference>
<comment type="caution">
    <text evidence="7">The sequence shown here is derived from an EMBL/GenBank/DDBJ whole genome shotgun (WGS) entry which is preliminary data.</text>
</comment>
<evidence type="ECO:0000313" key="8">
    <source>
        <dbReference type="Proteomes" id="UP000642819"/>
    </source>
</evidence>
<keyword evidence="4" id="KW-0560">Oxidoreductase</keyword>
<evidence type="ECO:0000256" key="3">
    <source>
        <dbReference type="ARBA" id="ARBA00022827"/>
    </source>
</evidence>
<dbReference type="PRINTS" id="PR00368">
    <property type="entry name" value="FADPNR"/>
</dbReference>
<dbReference type="InterPro" id="IPR016156">
    <property type="entry name" value="FAD/NAD-linked_Rdtase_dimer_sf"/>
</dbReference>
<dbReference type="InterPro" id="IPR050446">
    <property type="entry name" value="FAD-oxidoreductase/Apoptosis"/>
</dbReference>
<sequence>MIVVGGGLGGFTAVQQLRGRGFAGRIAVVDPEGVPYDRPPLSKEFLAGSIDAEQLLFVEPHWFAERGVDVYAAAATAVDLPDAEDDDGRVAVTLSDGGRLTADRIVFATGGKPRALPVPGGDLDSLLVLRTRADAEKLRAGLVPGARLAVIGGGLIGAEAASAAHRLGVEVTLIDPVDPPLVPAVGPELAGRLHAMHAAAGIRVLAAAPSEISVRDGVHELAFGDGIGPVSADVVLVGIGIVPNTALAEAAGVEVDGGILTDDAQRTSHPRAWAVGDCTRPRLGDGSPGRRAEHWESAMHAGTAAAAAMLGQEPPAQTASWFWSDRHGVHVEGVGDMTAGDTTVTRADASGNVQAAFRLAAADDGHRVVGAAAVDGGVAIRVARRMIDRGTAADPARLADPAVPYKQLLK</sequence>
<evidence type="ECO:0000256" key="4">
    <source>
        <dbReference type="ARBA" id="ARBA00023002"/>
    </source>
</evidence>
<reference evidence="8" key="1">
    <citation type="journal article" date="2019" name="Int. J. Syst. Evol. Microbiol.">
        <title>The Global Catalogue of Microorganisms (GCM) 10K type strain sequencing project: providing services to taxonomists for standard genome sequencing and annotation.</title>
        <authorList>
            <consortium name="The Broad Institute Genomics Platform"/>
            <consortium name="The Broad Institute Genome Sequencing Center for Infectious Disease"/>
            <person name="Wu L."/>
            <person name="Ma J."/>
        </authorList>
    </citation>
    <scope>NUCLEOTIDE SEQUENCE [LARGE SCALE GENOMIC DNA]</scope>
    <source>
        <strain evidence="8">KCTC 19466</strain>
    </source>
</reference>